<keyword evidence="2" id="KW-1185">Reference proteome</keyword>
<evidence type="ECO:0000313" key="1">
    <source>
        <dbReference type="EMBL" id="BBI30368.1"/>
    </source>
</evidence>
<name>A0A3T1CX23_9VIRU</name>
<dbReference type="KEGG" id="vg:80540720"/>
<organism evidence="1 2">
    <name type="scientific">Acanthamoeba castellanii medusavirus J1</name>
    <dbReference type="NCBI Taxonomy" id="3114988"/>
    <lineage>
        <taxon>Viruses</taxon>
        <taxon>Varidnaviria</taxon>
        <taxon>Bamfordvirae</taxon>
        <taxon>Nucleocytoviricota</taxon>
        <taxon>Megaviricetes</taxon>
        <taxon>Mamonoviridae</taxon>
        <taxon>Medusavirus</taxon>
        <taxon>Medusavirus medusae</taxon>
    </lineage>
</organism>
<evidence type="ECO:0000313" key="2">
    <source>
        <dbReference type="Proteomes" id="UP001161669"/>
    </source>
</evidence>
<accession>A0A3T1CX23</accession>
<sequence>MPRNQEDISTAISSDLGLEYAFLAGAYTGERQFSHSYVVVRDAQRCIADDEVKSERVREWHDQVSTGWAPRDETVATTTPAVDVEAQTREALTAMDGTADFLSVMFVYWIIDSYRLRSASRMRYSDPAAEQSEFILRLPFPERNNPLVFLREVNGDGACELSVLDKYRNEWVPIETGNTPFERLEQAAHDLWREYCIYHVVS</sequence>
<dbReference type="EMBL" id="AP018495">
    <property type="protein sequence ID" value="BBI30368.1"/>
    <property type="molecule type" value="Genomic_DNA"/>
</dbReference>
<dbReference type="Proteomes" id="UP001161669">
    <property type="component" value="Segment"/>
</dbReference>
<reference evidence="2" key="1">
    <citation type="journal article" date="2019" name="J. Virol.">
        <title>Medusavirus, a novel large DNA virus discovered from hot spring water.</title>
        <authorList>
            <person name="Yoshikawa G."/>
            <person name="Blanc-Mathieu R."/>
            <person name="Song C."/>
            <person name="Kayama Y."/>
            <person name="Mochizuki T."/>
            <person name="Murata K."/>
            <person name="Ogata H."/>
            <person name="Takemura M."/>
        </authorList>
    </citation>
    <scope>NUCLEOTIDE SEQUENCE [LARGE SCALE GENOMIC DNA]</scope>
</reference>
<protein>
    <submittedName>
        <fullName evidence="1">Uncharacterized protein</fullName>
    </submittedName>
</protein>
<proteinExistence type="predicted"/>